<evidence type="ECO:0000313" key="3">
    <source>
        <dbReference type="Proteomes" id="UP001546774"/>
    </source>
</evidence>
<feature type="domain" description="Glycosyltransferase 2-like" evidence="1">
    <location>
        <begin position="9"/>
        <end position="188"/>
    </location>
</feature>
<proteinExistence type="predicted"/>
<accession>A0ABV1H6L3</accession>
<keyword evidence="3" id="KW-1185">Reference proteome</keyword>
<evidence type="ECO:0000259" key="1">
    <source>
        <dbReference type="Pfam" id="PF00535"/>
    </source>
</evidence>
<dbReference type="EMBL" id="JBBMFS010000008">
    <property type="protein sequence ID" value="MEQ2555343.1"/>
    <property type="molecule type" value="Genomic_DNA"/>
</dbReference>
<dbReference type="InterPro" id="IPR029044">
    <property type="entry name" value="Nucleotide-diphossugar_trans"/>
</dbReference>
<dbReference type="InterPro" id="IPR001173">
    <property type="entry name" value="Glyco_trans_2-like"/>
</dbReference>
<dbReference type="PANTHER" id="PTHR10859:SF91">
    <property type="entry name" value="DOLICHYL-PHOSPHATE BETA-GLUCOSYLTRANSFERASE"/>
    <property type="match status" value="1"/>
</dbReference>
<evidence type="ECO:0000313" key="2">
    <source>
        <dbReference type="EMBL" id="MEQ2555343.1"/>
    </source>
</evidence>
<dbReference type="Gene3D" id="3.90.550.10">
    <property type="entry name" value="Spore Coat Polysaccharide Biosynthesis Protein SpsA, Chain A"/>
    <property type="match status" value="1"/>
</dbReference>
<dbReference type="Pfam" id="PF00535">
    <property type="entry name" value="Glycos_transf_2"/>
    <property type="match status" value="1"/>
</dbReference>
<protein>
    <submittedName>
        <fullName evidence="2">Glycosyltransferase family 2 protein</fullName>
    </submittedName>
</protein>
<comment type="caution">
    <text evidence="2">The sequence shown here is derived from an EMBL/GenBank/DDBJ whole genome shotgun (WGS) entry which is preliminary data.</text>
</comment>
<dbReference type="Proteomes" id="UP001546774">
    <property type="component" value="Unassembled WGS sequence"/>
</dbReference>
<gene>
    <name evidence="2" type="ORF">WMO37_10030</name>
</gene>
<organism evidence="2 3">
    <name type="scientific">Lachnospira intestinalis</name>
    <dbReference type="NCBI Taxonomy" id="3133158"/>
    <lineage>
        <taxon>Bacteria</taxon>
        <taxon>Bacillati</taxon>
        <taxon>Bacillota</taxon>
        <taxon>Clostridia</taxon>
        <taxon>Lachnospirales</taxon>
        <taxon>Lachnospiraceae</taxon>
        <taxon>Lachnospira</taxon>
    </lineage>
</organism>
<dbReference type="CDD" id="cd04179">
    <property type="entry name" value="DPM_DPG-synthase_like"/>
    <property type="match status" value="1"/>
</dbReference>
<dbReference type="PANTHER" id="PTHR10859">
    <property type="entry name" value="GLYCOSYL TRANSFERASE"/>
    <property type="match status" value="1"/>
</dbReference>
<dbReference type="SUPFAM" id="SSF53448">
    <property type="entry name" value="Nucleotide-diphospho-sugar transferases"/>
    <property type="match status" value="1"/>
</dbReference>
<sequence>MYQLRGKLSIVMPAYNEEALIYNSIMQTLSIVEQFAPDLEIIAVNDGSKDKTKQEIERAIRDDAKQPHPVVPGMRVSGTRIKLVTSNKNRGKGNAIISGISQAEGNYIAFVDADLELNPAQLEGYLKKMQESGSDVVIGCKFHKDSELHYPFVRKVISLGYYMMLLVLFHLNVRDTQTGLKVFKAEAVKPVAHLVRTSGFAYDIELLVAVHRRGFKIEQMPVKVVYVRDKNTRRIGMSDIVKAFRDTWAIFYRVYFKHYYDEPSE</sequence>
<name>A0ABV1H6L3_9FIRM</name>
<reference evidence="2" key="1">
    <citation type="submission" date="2024-03" db="EMBL/GenBank/DDBJ databases">
        <title>Human intestinal bacterial collection.</title>
        <authorList>
            <person name="Pauvert C."/>
            <person name="Hitch T.C.A."/>
            <person name="Clavel T."/>
        </authorList>
    </citation>
    <scope>NUCLEOTIDE SEQUENCE [LARGE SCALE GENOMIC DNA]</scope>
    <source>
        <strain evidence="2">CLA-AA-H89B</strain>
    </source>
</reference>